<comment type="similarity">
    <text evidence="3">Belongs to the OST3/OST6 family.</text>
</comment>
<reference evidence="9" key="1">
    <citation type="journal article" date="2020" name="Fungal Divers.">
        <title>Resolving the Mortierellaceae phylogeny through synthesis of multi-gene phylogenetics and phylogenomics.</title>
        <authorList>
            <person name="Vandepol N."/>
            <person name="Liber J."/>
            <person name="Desiro A."/>
            <person name="Na H."/>
            <person name="Kennedy M."/>
            <person name="Barry K."/>
            <person name="Grigoriev I.V."/>
            <person name="Miller A.N."/>
            <person name="O'Donnell K."/>
            <person name="Stajich J.E."/>
            <person name="Bonito G."/>
        </authorList>
    </citation>
    <scope>NUCLEOTIDE SEQUENCE</scope>
    <source>
        <strain evidence="9">NVP1</strain>
    </source>
</reference>
<dbReference type="GO" id="GO:0018279">
    <property type="term" value="P:protein N-linked glycosylation via asparagine"/>
    <property type="evidence" value="ECO:0007669"/>
    <property type="project" value="TreeGrafter"/>
</dbReference>
<evidence type="ECO:0000256" key="1">
    <source>
        <dbReference type="ARBA" id="ARBA00002791"/>
    </source>
</evidence>
<dbReference type="Gene3D" id="3.40.30.10">
    <property type="entry name" value="Glutaredoxin"/>
    <property type="match status" value="1"/>
</dbReference>
<dbReference type="InterPro" id="IPR036249">
    <property type="entry name" value="Thioredoxin-like_sf"/>
</dbReference>
<dbReference type="PANTHER" id="PTHR12692">
    <property type="entry name" value="DOLICHYL-DIPHOSPHOOLIGOSACCHARIDE--PROTEIN GLYCOSYLTRANSFERASE-RELATED"/>
    <property type="match status" value="1"/>
</dbReference>
<comment type="caution">
    <text evidence="9">The sequence shown here is derived from an EMBL/GenBank/DDBJ whole genome shotgun (WGS) entry which is preliminary data.</text>
</comment>
<comment type="subcellular location">
    <subcellularLocation>
        <location evidence="2">Endoplasmic reticulum membrane</location>
        <topology evidence="2">Multi-pass membrane protein</topology>
    </subcellularLocation>
</comment>
<keyword evidence="8" id="KW-0472">Membrane</keyword>
<keyword evidence="10" id="KW-1185">Reference proteome</keyword>
<keyword evidence="9" id="KW-0808">Transferase</keyword>
<evidence type="ECO:0000256" key="5">
    <source>
        <dbReference type="ARBA" id="ARBA00022729"/>
    </source>
</evidence>
<evidence type="ECO:0000256" key="2">
    <source>
        <dbReference type="ARBA" id="ARBA00004477"/>
    </source>
</evidence>
<keyword evidence="4" id="KW-0812">Transmembrane</keyword>
<evidence type="ECO:0000256" key="8">
    <source>
        <dbReference type="ARBA" id="ARBA00023136"/>
    </source>
</evidence>
<gene>
    <name evidence="9" type="primary">OST3_1</name>
    <name evidence="9" type="ORF">BG006_001072</name>
</gene>
<keyword evidence="6" id="KW-0256">Endoplasmic reticulum</keyword>
<dbReference type="GO" id="GO:0016740">
    <property type="term" value="F:transferase activity"/>
    <property type="evidence" value="ECO:0007669"/>
    <property type="project" value="UniProtKB-KW"/>
</dbReference>
<comment type="function">
    <text evidence="1">Subunit of the oligosaccharyl transferase (OST) complex that catalyzes the initial transfer of a defined glycan (Glc(3)Man(9)GlcNAc(2) in eukaryotes) from the lipid carrier dolichol-pyrophosphate to an asparagine residue within an Asn-X-Ser/Thr consensus motif in nascent polypeptide chains, the first step in protein N-glycosylation. N-glycosylation occurs cotranslationally and the complex associates with the Sec61 complex at the channel-forming translocon complex that mediates protein translocation across the endoplasmic reticulum (ER). All subunits are required for a maximal enzyme activity.</text>
</comment>
<evidence type="ECO:0000256" key="4">
    <source>
        <dbReference type="ARBA" id="ARBA00022692"/>
    </source>
</evidence>
<dbReference type="Pfam" id="PF04756">
    <property type="entry name" value="OST3_OST6"/>
    <property type="match status" value="1"/>
</dbReference>
<dbReference type="GO" id="GO:0008250">
    <property type="term" value="C:oligosaccharyltransferase complex"/>
    <property type="evidence" value="ECO:0007669"/>
    <property type="project" value="TreeGrafter"/>
</dbReference>
<dbReference type="InterPro" id="IPR021149">
    <property type="entry name" value="OligosaccharylTrfase_OST3/OST6"/>
</dbReference>
<organism evidence="9 10">
    <name type="scientific">Podila minutissima</name>
    <dbReference type="NCBI Taxonomy" id="64525"/>
    <lineage>
        <taxon>Eukaryota</taxon>
        <taxon>Fungi</taxon>
        <taxon>Fungi incertae sedis</taxon>
        <taxon>Mucoromycota</taxon>
        <taxon>Mortierellomycotina</taxon>
        <taxon>Mortierellomycetes</taxon>
        <taxon>Mortierellales</taxon>
        <taxon>Mortierellaceae</taxon>
        <taxon>Podila</taxon>
    </lineage>
</organism>
<dbReference type="AlphaFoldDB" id="A0A9P5VRJ7"/>
<dbReference type="EMBL" id="JAAAUY010000012">
    <property type="protein sequence ID" value="KAF9337971.1"/>
    <property type="molecule type" value="Genomic_DNA"/>
</dbReference>
<accession>A0A9P5VRJ7</accession>
<dbReference type="Proteomes" id="UP000696485">
    <property type="component" value="Unassembled WGS sequence"/>
</dbReference>
<proteinExistence type="inferred from homology"/>
<evidence type="ECO:0000313" key="9">
    <source>
        <dbReference type="EMBL" id="KAF9337971.1"/>
    </source>
</evidence>
<dbReference type="CDD" id="cd02961">
    <property type="entry name" value="PDI_a_family"/>
    <property type="match status" value="1"/>
</dbReference>
<keyword evidence="7" id="KW-1133">Transmembrane helix</keyword>
<protein>
    <submittedName>
        <fullName evidence="9">Oligosaccharyl transferase subunit ost3/OST6</fullName>
    </submittedName>
</protein>
<evidence type="ECO:0000256" key="7">
    <source>
        <dbReference type="ARBA" id="ARBA00022989"/>
    </source>
</evidence>
<name>A0A9P5VRJ7_9FUNG</name>
<evidence type="ECO:0000256" key="3">
    <source>
        <dbReference type="ARBA" id="ARBA00009561"/>
    </source>
</evidence>
<keyword evidence="5" id="KW-0732">Signal</keyword>
<dbReference type="SUPFAM" id="SSF52833">
    <property type="entry name" value="Thioredoxin-like"/>
    <property type="match status" value="1"/>
</dbReference>
<evidence type="ECO:0000256" key="6">
    <source>
        <dbReference type="ARBA" id="ARBA00022824"/>
    </source>
</evidence>
<evidence type="ECO:0000313" key="10">
    <source>
        <dbReference type="Proteomes" id="UP000696485"/>
    </source>
</evidence>
<sequence length="134" mass="15035">MAALLSIVHGQTELLAQKVSRLEASALKGRGVIELDSTTFEEVMAAPRNYTMVVLFTAIAPEFQCVPCKNFDPEYRMVAAGWSKLLNRSQLFFGVIDFKLGQEVFQKFSMNSAPSVLFFPLGSLENDRYDFGKR</sequence>
<dbReference type="PANTHER" id="PTHR12692:SF0">
    <property type="entry name" value="GH11935P"/>
    <property type="match status" value="1"/>
</dbReference>